<evidence type="ECO:0000313" key="1">
    <source>
        <dbReference type="EnsemblPlants" id="TuG1812G0300000907.01.T01"/>
    </source>
</evidence>
<dbReference type="Gene3D" id="2.40.10.10">
    <property type="entry name" value="Trypsin-like serine proteases"/>
    <property type="match status" value="2"/>
</dbReference>
<proteinExistence type="predicted"/>
<dbReference type="AlphaFoldDB" id="A0A8R7PNV9"/>
<gene>
    <name evidence="1" type="primary">LOC125547882</name>
</gene>
<dbReference type="PANTHER" id="PTHR43019:SF30">
    <property type="entry name" value="SERINE PROTEASE"/>
    <property type="match status" value="1"/>
</dbReference>
<reference evidence="1" key="3">
    <citation type="submission" date="2022-06" db="UniProtKB">
        <authorList>
            <consortium name="EnsemblPlants"/>
        </authorList>
    </citation>
    <scope>IDENTIFICATION</scope>
</reference>
<protein>
    <recommendedName>
        <fullName evidence="3">Serine protease</fullName>
    </recommendedName>
</protein>
<organism evidence="1 2">
    <name type="scientific">Triticum urartu</name>
    <name type="common">Red wild einkorn</name>
    <name type="synonym">Crithodium urartu</name>
    <dbReference type="NCBI Taxonomy" id="4572"/>
    <lineage>
        <taxon>Eukaryota</taxon>
        <taxon>Viridiplantae</taxon>
        <taxon>Streptophyta</taxon>
        <taxon>Embryophyta</taxon>
        <taxon>Tracheophyta</taxon>
        <taxon>Spermatophyta</taxon>
        <taxon>Magnoliopsida</taxon>
        <taxon>Liliopsida</taxon>
        <taxon>Poales</taxon>
        <taxon>Poaceae</taxon>
        <taxon>BOP clade</taxon>
        <taxon>Pooideae</taxon>
        <taxon>Triticodae</taxon>
        <taxon>Triticeae</taxon>
        <taxon>Triticinae</taxon>
        <taxon>Triticum</taxon>
    </lineage>
</organism>
<keyword evidence="2" id="KW-1185">Reference proteome</keyword>
<dbReference type="InterPro" id="IPR043504">
    <property type="entry name" value="Peptidase_S1_PA_chymotrypsin"/>
</dbReference>
<dbReference type="PANTHER" id="PTHR43019">
    <property type="entry name" value="SERINE ENDOPROTEASE DEGS"/>
    <property type="match status" value="1"/>
</dbReference>
<evidence type="ECO:0008006" key="3">
    <source>
        <dbReference type="Google" id="ProtNLM"/>
    </source>
</evidence>
<reference evidence="1" key="2">
    <citation type="submission" date="2018-03" db="EMBL/GenBank/DDBJ databases">
        <title>The Triticum urartu genome reveals the dynamic nature of wheat genome evolution.</title>
        <authorList>
            <person name="Ling H."/>
            <person name="Ma B."/>
            <person name="Shi X."/>
            <person name="Liu H."/>
            <person name="Dong L."/>
            <person name="Sun H."/>
            <person name="Cao Y."/>
            <person name="Gao Q."/>
            <person name="Zheng S."/>
            <person name="Li Y."/>
            <person name="Yu Y."/>
            <person name="Du H."/>
            <person name="Qi M."/>
            <person name="Li Y."/>
            <person name="Yu H."/>
            <person name="Cui Y."/>
            <person name="Wang N."/>
            <person name="Chen C."/>
            <person name="Wu H."/>
            <person name="Zhao Y."/>
            <person name="Zhang J."/>
            <person name="Li Y."/>
            <person name="Zhou W."/>
            <person name="Zhang B."/>
            <person name="Hu W."/>
            <person name="Eijk M."/>
            <person name="Tang J."/>
            <person name="Witsenboer H."/>
            <person name="Zhao S."/>
            <person name="Li Z."/>
            <person name="Zhang A."/>
            <person name="Wang D."/>
            <person name="Liang C."/>
        </authorList>
    </citation>
    <scope>NUCLEOTIDE SEQUENCE [LARGE SCALE GENOMIC DNA]</scope>
    <source>
        <strain evidence="1">cv. G1812</strain>
    </source>
</reference>
<dbReference type="EnsemblPlants" id="TuG1812G0300000907.01.T01">
    <property type="protein sequence ID" value="TuG1812G0300000907.01.T01"/>
    <property type="gene ID" value="TuG1812G0300000907.01"/>
</dbReference>
<name>A0A8R7PNV9_TRIUA</name>
<dbReference type="Pfam" id="PF13365">
    <property type="entry name" value="Trypsin_2"/>
    <property type="match status" value="1"/>
</dbReference>
<sequence length="245" mass="27152">MAGGVESQWSIRVFERFERSVVRLNHGGLFLGTGFVVYWDESRACLIITCHHVVSRVPMSEILDAYFSGNTIPSAVRIVRRGNDIKDLALLWVQRMSSQVTRPPVVMDFFQHPVAPGWDVVLLGYNVLRNNFILEPSTWSGRIISPSTNTHIKYSCTSTGGMSGSPIVLAGVNKVVGVHFMSSGSTGYAICTQAIREYLEEYLHMRAAGTLDVSLGMQYERGFCLQRAAGTLDANLGMQDEGDRR</sequence>
<dbReference type="InterPro" id="IPR009003">
    <property type="entry name" value="Peptidase_S1_PA"/>
</dbReference>
<dbReference type="Gramene" id="TuG1812G0300000907.01.T01">
    <property type="protein sequence ID" value="TuG1812G0300000907.01.T01"/>
    <property type="gene ID" value="TuG1812G0300000907.01"/>
</dbReference>
<reference evidence="2" key="1">
    <citation type="journal article" date="2013" name="Nature">
        <title>Draft genome of the wheat A-genome progenitor Triticum urartu.</title>
        <authorList>
            <person name="Ling H.Q."/>
            <person name="Zhao S."/>
            <person name="Liu D."/>
            <person name="Wang J."/>
            <person name="Sun H."/>
            <person name="Zhang C."/>
            <person name="Fan H."/>
            <person name="Li D."/>
            <person name="Dong L."/>
            <person name="Tao Y."/>
            <person name="Gao C."/>
            <person name="Wu H."/>
            <person name="Li Y."/>
            <person name="Cui Y."/>
            <person name="Guo X."/>
            <person name="Zheng S."/>
            <person name="Wang B."/>
            <person name="Yu K."/>
            <person name="Liang Q."/>
            <person name="Yang W."/>
            <person name="Lou X."/>
            <person name="Chen J."/>
            <person name="Feng M."/>
            <person name="Jian J."/>
            <person name="Zhang X."/>
            <person name="Luo G."/>
            <person name="Jiang Y."/>
            <person name="Liu J."/>
            <person name="Wang Z."/>
            <person name="Sha Y."/>
            <person name="Zhang B."/>
            <person name="Wu H."/>
            <person name="Tang D."/>
            <person name="Shen Q."/>
            <person name="Xue P."/>
            <person name="Zou S."/>
            <person name="Wang X."/>
            <person name="Liu X."/>
            <person name="Wang F."/>
            <person name="Yang Y."/>
            <person name="An X."/>
            <person name="Dong Z."/>
            <person name="Zhang K."/>
            <person name="Zhang X."/>
            <person name="Luo M.C."/>
            <person name="Dvorak J."/>
            <person name="Tong Y."/>
            <person name="Wang J."/>
            <person name="Yang H."/>
            <person name="Li Z."/>
            <person name="Wang D."/>
            <person name="Zhang A."/>
            <person name="Wang J."/>
        </authorList>
    </citation>
    <scope>NUCLEOTIDE SEQUENCE</scope>
    <source>
        <strain evidence="2">cv. G1812</strain>
    </source>
</reference>
<accession>A0A8R7PNV9</accession>
<dbReference type="SUPFAM" id="SSF50494">
    <property type="entry name" value="Trypsin-like serine proteases"/>
    <property type="match status" value="1"/>
</dbReference>
<dbReference type="Proteomes" id="UP000015106">
    <property type="component" value="Chromosome 3"/>
</dbReference>
<evidence type="ECO:0000313" key="2">
    <source>
        <dbReference type="Proteomes" id="UP000015106"/>
    </source>
</evidence>